<name>A0A291VNL7_RAOPL</name>
<geneLocation type="plasmid" evidence="1">
    <name>unnamed</name>
</geneLocation>
<accession>A0A291VNL7</accession>
<organism evidence="1">
    <name type="scientific">Raoultella planticola</name>
    <name type="common">Klebsiella planticola</name>
    <dbReference type="NCBI Taxonomy" id="575"/>
    <lineage>
        <taxon>Bacteria</taxon>
        <taxon>Pseudomonadati</taxon>
        <taxon>Pseudomonadota</taxon>
        <taxon>Gammaproteobacteria</taxon>
        <taxon>Enterobacterales</taxon>
        <taxon>Enterobacteriaceae</taxon>
        <taxon>Klebsiella/Raoultella group</taxon>
        <taxon>Raoultella</taxon>
    </lineage>
</organism>
<dbReference type="InterPro" id="IPR035093">
    <property type="entry name" value="RelE/ParE_toxin_dom_sf"/>
</dbReference>
<dbReference type="AlphaFoldDB" id="A0A291VNL7"/>
<feature type="non-terminal residue" evidence="1">
    <location>
        <position position="1"/>
    </location>
</feature>
<protein>
    <submittedName>
        <fullName evidence="1">Txe/YoeB family addiction module toxin</fullName>
    </submittedName>
</protein>
<reference evidence="1" key="1">
    <citation type="submission" date="2017-10" db="EMBL/GenBank/DDBJ databases">
        <title>FDA dAtabase for Regulatory Grade micrObial Sequences (FDA-ARGOS): Supporting development and validation of Infectious Disease Dx tests.</title>
        <authorList>
            <person name="Croxen M."/>
            <person name="Tallon L.J."/>
            <person name="Sadzewicz L."/>
            <person name="Ott S."/>
            <person name="Zhao X."/>
            <person name="Nagaraj S."/>
            <person name="Vavikolanu K."/>
            <person name="Aluvathingal J."/>
            <person name="Nadendla S."/>
            <person name="Geyer C."/>
            <person name="Sichtig H."/>
        </authorList>
    </citation>
    <scope>NUCLEOTIDE SEQUENCE</scope>
    <source>
        <strain evidence="1">FDAARGOS_430</strain>
        <plasmid evidence="1">unnamed</plasmid>
    </source>
</reference>
<evidence type="ECO:0000313" key="1">
    <source>
        <dbReference type="EMBL" id="ATM18899.1"/>
    </source>
</evidence>
<gene>
    <name evidence="1" type="ORF">CRN15_29530</name>
</gene>
<dbReference type="Gene3D" id="3.30.2310.20">
    <property type="entry name" value="RelE-like"/>
    <property type="match status" value="1"/>
</dbReference>
<proteinExistence type="predicted"/>
<sequence>SHRLVYSIQNGEIIIYAARYHYGDK</sequence>
<keyword evidence="1" id="KW-0614">Plasmid</keyword>
<dbReference type="EMBL" id="CP023884">
    <property type="protein sequence ID" value="ATM18899.1"/>
    <property type="molecule type" value="Genomic_DNA"/>
</dbReference>